<dbReference type="PANTHER" id="PTHR12413">
    <property type="entry name" value="DOLICHYL GLYCOSYLTRANSFERASE"/>
    <property type="match status" value="1"/>
</dbReference>
<keyword evidence="5 10" id="KW-0808">Transferase</keyword>
<dbReference type="EC" id="2.4.1.-" evidence="10"/>
<evidence type="ECO:0000256" key="3">
    <source>
        <dbReference type="ARBA" id="ARBA00008715"/>
    </source>
</evidence>
<dbReference type="Proteomes" id="UP000504635">
    <property type="component" value="Unplaced"/>
</dbReference>
<dbReference type="AlphaFoldDB" id="A0A6J2XUU7"/>
<dbReference type="GO" id="GO:0042281">
    <property type="term" value="F:dolichyl pyrophosphate Man9GlcNAc2 alpha-1,3-glucosyltransferase activity"/>
    <property type="evidence" value="ECO:0007669"/>
    <property type="project" value="TreeGrafter"/>
</dbReference>
<evidence type="ECO:0000256" key="6">
    <source>
        <dbReference type="ARBA" id="ARBA00022692"/>
    </source>
</evidence>
<dbReference type="InterPro" id="IPR004856">
    <property type="entry name" value="Glyco_trans_ALG6/ALG8"/>
</dbReference>
<comment type="similarity">
    <text evidence="3 10">Belongs to the ALG6/ALG8 glucosyltransferase family.</text>
</comment>
<protein>
    <recommendedName>
        <fullName evidence="10">Alpha-1,3-glucosyltransferase</fullName>
        <ecNumber evidence="10">2.4.1.-</ecNumber>
    </recommendedName>
</protein>
<evidence type="ECO:0000256" key="10">
    <source>
        <dbReference type="RuleBase" id="RU363110"/>
    </source>
</evidence>
<feature type="transmembrane region" description="Helical" evidence="10">
    <location>
        <begin position="12"/>
        <end position="33"/>
    </location>
</feature>
<keyword evidence="6 10" id="KW-0812">Transmembrane</keyword>
<name>A0A6J2XUU7_SITOR</name>
<feature type="transmembrane region" description="Helical" evidence="10">
    <location>
        <begin position="508"/>
        <end position="534"/>
    </location>
</feature>
<evidence type="ECO:0000256" key="1">
    <source>
        <dbReference type="ARBA" id="ARBA00004477"/>
    </source>
</evidence>
<dbReference type="FunCoup" id="A0A6J2XUU7">
    <property type="interactions" value="2411"/>
</dbReference>
<evidence type="ECO:0000256" key="4">
    <source>
        <dbReference type="ARBA" id="ARBA00022676"/>
    </source>
</evidence>
<keyword evidence="4 10" id="KW-0328">Glycosyltransferase</keyword>
<sequence>MLLYCKISSEIWLVIFSTIVAILLRCCTSLHSYSGEGTPPMYGDYEAQRHWMEITTNLHVTDWYQNTTDNHLNYWGLDYPPLTAYHMFLCGKVANFINENFTKLHDSRGHESETHKLFMRYTVLLSDVALFIPSIIIYYYTCIIPENKQDNVKVKNHQKPKSNIKLTIIDSSLSVILALLYPGIILIDHGHFQYNSISLGLFIFATIFILHRKNILASVFFSLALNYKQMELYHSIPFFLYLLSICVPKPGQGTISGLFRLIKIGLTVIITFTIIWLPFIFDLGVFLQVLHRQFPIARGVFEDKVSNVWCALNIFYKFKNHFDNHQMMRLCLFTTLSAILPSSADLFLRPNIKKFVLSLINSSLAFFLFSFQVHEKTILLVAIPVLLYFPYSPFVCLWFLYISIFSMVPLIIKDKLLIALIGLTVFYMISSRICLEHAVKNSFKTNTGLSEYYKRLINALFRNDPKNNAKIEAIAMFTCQRVLKNKNNAKIETIAMTYQRVLKNKEALFALILHLSLLFSVVGSITLFLFSVIWEPPIKYPDLYPLLISLYSCVHFLGFFVYFNVKQFSIPQEFDDIKYVKVKAS</sequence>
<accession>A0A6J2XUU7</accession>
<feature type="transmembrane region" description="Helical" evidence="10">
    <location>
        <begin position="121"/>
        <end position="143"/>
    </location>
</feature>
<keyword evidence="8 10" id="KW-1133">Transmembrane helix</keyword>
<evidence type="ECO:0000256" key="8">
    <source>
        <dbReference type="ARBA" id="ARBA00022989"/>
    </source>
</evidence>
<dbReference type="KEGG" id="soy:115881470"/>
<organism evidence="11 12">
    <name type="scientific">Sitophilus oryzae</name>
    <name type="common">Rice weevil</name>
    <name type="synonym">Curculio oryzae</name>
    <dbReference type="NCBI Taxonomy" id="7048"/>
    <lineage>
        <taxon>Eukaryota</taxon>
        <taxon>Metazoa</taxon>
        <taxon>Ecdysozoa</taxon>
        <taxon>Arthropoda</taxon>
        <taxon>Hexapoda</taxon>
        <taxon>Insecta</taxon>
        <taxon>Pterygota</taxon>
        <taxon>Neoptera</taxon>
        <taxon>Endopterygota</taxon>
        <taxon>Coleoptera</taxon>
        <taxon>Polyphaga</taxon>
        <taxon>Cucujiformia</taxon>
        <taxon>Curculionidae</taxon>
        <taxon>Dryophthorinae</taxon>
        <taxon>Sitophilus</taxon>
    </lineage>
</organism>
<evidence type="ECO:0000256" key="9">
    <source>
        <dbReference type="ARBA" id="ARBA00023136"/>
    </source>
</evidence>
<feature type="transmembrane region" description="Helical" evidence="10">
    <location>
        <begin position="262"/>
        <end position="287"/>
    </location>
</feature>
<feature type="transmembrane region" description="Helical" evidence="10">
    <location>
        <begin position="354"/>
        <end position="371"/>
    </location>
</feature>
<evidence type="ECO:0000313" key="12">
    <source>
        <dbReference type="RefSeq" id="XP_030754811.1"/>
    </source>
</evidence>
<feature type="transmembrane region" description="Helical" evidence="10">
    <location>
        <begin position="416"/>
        <end position="435"/>
    </location>
</feature>
<dbReference type="OrthoDB" id="4983at2759"/>
<feature type="transmembrane region" description="Helical" evidence="10">
    <location>
        <begin position="378"/>
        <end position="404"/>
    </location>
</feature>
<evidence type="ECO:0000313" key="11">
    <source>
        <dbReference type="Proteomes" id="UP000504635"/>
    </source>
</evidence>
<keyword evidence="9 10" id="KW-0472">Membrane</keyword>
<keyword evidence="7 10" id="KW-0256">Endoplasmic reticulum</keyword>
<gene>
    <name evidence="12" type="primary">LOC115881470</name>
</gene>
<feature type="transmembrane region" description="Helical" evidence="10">
    <location>
        <begin position="164"/>
        <end position="186"/>
    </location>
</feature>
<dbReference type="InParanoid" id="A0A6J2XUU7"/>
<evidence type="ECO:0000256" key="2">
    <source>
        <dbReference type="ARBA" id="ARBA00004922"/>
    </source>
</evidence>
<dbReference type="GO" id="GO:0005789">
    <property type="term" value="C:endoplasmic reticulum membrane"/>
    <property type="evidence" value="ECO:0007669"/>
    <property type="project" value="UniProtKB-SubCell"/>
</dbReference>
<reference evidence="12" key="1">
    <citation type="submission" date="2025-08" db="UniProtKB">
        <authorList>
            <consortium name="RefSeq"/>
        </authorList>
    </citation>
    <scope>IDENTIFICATION</scope>
    <source>
        <tissue evidence="12">Gonads</tissue>
    </source>
</reference>
<proteinExistence type="inferred from homology"/>
<comment type="subcellular location">
    <subcellularLocation>
        <location evidence="1 10">Endoplasmic reticulum membrane</location>
        <topology evidence="1 10">Multi-pass membrane protein</topology>
    </subcellularLocation>
</comment>
<dbReference type="GeneID" id="115881470"/>
<dbReference type="UniPathway" id="UPA00378"/>
<evidence type="ECO:0000256" key="5">
    <source>
        <dbReference type="ARBA" id="ARBA00022679"/>
    </source>
</evidence>
<dbReference type="Pfam" id="PF03155">
    <property type="entry name" value="Alg6_Alg8"/>
    <property type="match status" value="1"/>
</dbReference>
<dbReference type="PANTHER" id="PTHR12413:SF1">
    <property type="entry name" value="DOLICHYL PYROPHOSPHATE MAN9GLCNAC2 ALPHA-1,3-GLUCOSYLTRANSFERASE"/>
    <property type="match status" value="1"/>
</dbReference>
<feature type="transmembrane region" description="Helical" evidence="10">
    <location>
        <begin position="546"/>
        <end position="565"/>
    </location>
</feature>
<dbReference type="RefSeq" id="XP_030754811.1">
    <property type="nucleotide sequence ID" value="XM_030898951.1"/>
</dbReference>
<comment type="pathway">
    <text evidence="2 10">Protein modification; protein glycosylation.</text>
</comment>
<evidence type="ECO:0000256" key="7">
    <source>
        <dbReference type="ARBA" id="ARBA00022824"/>
    </source>
</evidence>
<keyword evidence="11" id="KW-1185">Reference proteome</keyword>
<dbReference type="CTD" id="34409"/>